<dbReference type="PANTHER" id="PTHR34599">
    <property type="entry name" value="PEROXIDASE-RELATED"/>
    <property type="match status" value="1"/>
</dbReference>
<organism evidence="3 4">
    <name type="scientific">Streptomyces smaragdinus</name>
    <dbReference type="NCBI Taxonomy" id="2585196"/>
    <lineage>
        <taxon>Bacteria</taxon>
        <taxon>Bacillati</taxon>
        <taxon>Actinomycetota</taxon>
        <taxon>Actinomycetes</taxon>
        <taxon>Kitasatosporales</taxon>
        <taxon>Streptomycetaceae</taxon>
        <taxon>Streptomyces</taxon>
    </lineage>
</organism>
<comment type="caution">
    <text evidence="3">The sequence shown here is derived from an EMBL/GenBank/DDBJ whole genome shotgun (WGS) entry which is preliminary data.</text>
</comment>
<dbReference type="InterPro" id="IPR000326">
    <property type="entry name" value="PAP2/HPO"/>
</dbReference>
<reference evidence="3 4" key="1">
    <citation type="submission" date="2019-10" db="EMBL/GenBank/DDBJ databases">
        <title>Streptomyces smaragdinus sp. nov. and Streptomyces fabii sp. nov., isolated from the gut of fungus growing-termite Macrotermes natalensis.</title>
        <authorList>
            <person name="Schwitalla J."/>
            <person name="Benndorf R."/>
            <person name="Martin K."/>
            <person name="De Beer W."/>
            <person name="Kaster A.-K."/>
            <person name="Vollmers J."/>
            <person name="Poulsen M."/>
            <person name="Beemelmanns C."/>
        </authorList>
    </citation>
    <scope>NUCLEOTIDE SEQUENCE [LARGE SCALE GENOMIC DNA]</scope>
    <source>
        <strain evidence="3 4">RB5</strain>
    </source>
</reference>
<protein>
    <recommendedName>
        <fullName evidence="2">Phosphatidic acid phosphatase type 2/haloperoxidase domain-containing protein</fullName>
    </recommendedName>
</protein>
<feature type="domain" description="Phosphatidic acid phosphatase type 2/haloperoxidase" evidence="2">
    <location>
        <begin position="280"/>
        <end position="411"/>
    </location>
</feature>
<dbReference type="InterPro" id="IPR036938">
    <property type="entry name" value="PAP2/HPO_sf"/>
</dbReference>
<sequence length="426" mass="45134">MNRSTAGPLRSLRTTAVVTALAVTVPLAAATTAEARTEPSDAVIAWNVHAQTAIYENARQPPTTAARSFAVVQGAVYDAVNAIAGSPYEPLVTAPRSRRGDSTPAAVAAAAHDVLLWMFPAQEESLDAQYDEALAAVPDGRAERGGVAVGEAAAAAMIDSRRDDGFDPAAPWPVGAEPGDWRPTPPGYIGVGAWTPFLKPFVIRDAGDYPVKPPPALTSAAWARDLNEVKAVGSAGSTVRTQDQKEAAIWWDDPRQVEWAIGRQLATTHGLGALQTARMLAMVYVTAIDALIPCYAAKLRYSLWRPVTAIPLAGTDGNPATGPEEGWTPLRGTAPSPEYPSGHACFTTATMAALRVFFGRDDVSFGAASADSGTTRHFDSLAAAAREVQGARIWAGVHYRSAVEEGDILGREVARDVLDRAFVRRR</sequence>
<evidence type="ECO:0000313" key="4">
    <source>
        <dbReference type="Proteomes" id="UP000466345"/>
    </source>
</evidence>
<dbReference type="Pfam" id="PF01569">
    <property type="entry name" value="PAP2"/>
    <property type="match status" value="1"/>
</dbReference>
<evidence type="ECO:0000259" key="2">
    <source>
        <dbReference type="Pfam" id="PF01569"/>
    </source>
</evidence>
<keyword evidence="1" id="KW-0732">Signal</keyword>
<evidence type="ECO:0000313" key="3">
    <source>
        <dbReference type="EMBL" id="MQY12574.1"/>
    </source>
</evidence>
<dbReference type="Proteomes" id="UP000466345">
    <property type="component" value="Unassembled WGS sequence"/>
</dbReference>
<accession>A0A7K0CIK6</accession>
<dbReference type="CDD" id="cd03398">
    <property type="entry name" value="PAP2_haloperoxidase"/>
    <property type="match status" value="1"/>
</dbReference>
<dbReference type="InterPro" id="IPR052559">
    <property type="entry name" value="V-haloperoxidase"/>
</dbReference>
<name>A0A7K0CIK6_9ACTN</name>
<proteinExistence type="predicted"/>
<dbReference type="PANTHER" id="PTHR34599:SF1">
    <property type="entry name" value="PHOSPHATIDIC ACID PHOSPHATASE TYPE 2_HALOPEROXIDASE DOMAIN-CONTAINING PROTEIN"/>
    <property type="match status" value="1"/>
</dbReference>
<dbReference type="EMBL" id="WEGJ01000007">
    <property type="protein sequence ID" value="MQY12574.1"/>
    <property type="molecule type" value="Genomic_DNA"/>
</dbReference>
<evidence type="ECO:0000256" key="1">
    <source>
        <dbReference type="SAM" id="SignalP"/>
    </source>
</evidence>
<gene>
    <name evidence="3" type="ORF">SRB5_27100</name>
</gene>
<dbReference type="OrthoDB" id="103227at2"/>
<feature type="chain" id="PRO_5038340300" description="Phosphatidic acid phosphatase type 2/haloperoxidase domain-containing protein" evidence="1">
    <location>
        <begin position="30"/>
        <end position="426"/>
    </location>
</feature>
<feature type="signal peptide" evidence="1">
    <location>
        <begin position="1"/>
        <end position="29"/>
    </location>
</feature>
<dbReference type="Gene3D" id="1.10.606.20">
    <property type="match status" value="1"/>
</dbReference>
<dbReference type="SUPFAM" id="SSF48317">
    <property type="entry name" value="Acid phosphatase/Vanadium-dependent haloperoxidase"/>
    <property type="match status" value="1"/>
</dbReference>
<dbReference type="AlphaFoldDB" id="A0A7K0CIK6"/>
<keyword evidence="4" id="KW-1185">Reference proteome</keyword>